<comment type="caution">
    <text evidence="8">The sequence shown here is derived from an EMBL/GenBank/DDBJ whole genome shotgun (WGS) entry which is preliminary data.</text>
</comment>
<evidence type="ECO:0000256" key="1">
    <source>
        <dbReference type="ARBA" id="ARBA00004123"/>
    </source>
</evidence>
<dbReference type="GeneID" id="92077901"/>
<dbReference type="SMART" id="SM00271">
    <property type="entry name" value="DnaJ"/>
    <property type="match status" value="1"/>
</dbReference>
<evidence type="ECO:0000256" key="3">
    <source>
        <dbReference type="ARBA" id="ARBA00022490"/>
    </source>
</evidence>
<evidence type="ECO:0000313" key="8">
    <source>
        <dbReference type="EMBL" id="KAK7947731.1"/>
    </source>
</evidence>
<protein>
    <submittedName>
        <fullName evidence="8">X-domain of DnaJ-containing-domain-containing protein</fullName>
    </submittedName>
</protein>
<keyword evidence="4" id="KW-0143">Chaperone</keyword>
<evidence type="ECO:0000256" key="2">
    <source>
        <dbReference type="ARBA" id="ARBA00004496"/>
    </source>
</evidence>
<dbReference type="InterPro" id="IPR052094">
    <property type="entry name" value="Pre-mRNA-splicing_ERAD"/>
</dbReference>
<keyword evidence="9" id="KW-1185">Reference proteome</keyword>
<dbReference type="CDD" id="cd06257">
    <property type="entry name" value="DnaJ"/>
    <property type="match status" value="1"/>
</dbReference>
<gene>
    <name evidence="8" type="ORF">PG986_008617</name>
</gene>
<dbReference type="Pfam" id="PF00226">
    <property type="entry name" value="DnaJ"/>
    <property type="match status" value="1"/>
</dbReference>
<evidence type="ECO:0000256" key="4">
    <source>
        <dbReference type="ARBA" id="ARBA00023186"/>
    </source>
</evidence>
<dbReference type="PANTHER" id="PTHR44313">
    <property type="entry name" value="DNAJ HOMOLOG SUBFAMILY C MEMBER 17"/>
    <property type="match status" value="1"/>
</dbReference>
<dbReference type="EMBL" id="JAQQWE010000006">
    <property type="protein sequence ID" value="KAK7947731.1"/>
    <property type="molecule type" value="Genomic_DNA"/>
</dbReference>
<evidence type="ECO:0000256" key="5">
    <source>
        <dbReference type="ARBA" id="ARBA00023242"/>
    </source>
</evidence>
<proteinExistence type="predicted"/>
<comment type="subcellular location">
    <subcellularLocation>
        <location evidence="2">Cytoplasm</location>
    </subcellularLocation>
    <subcellularLocation>
        <location evidence="1">Nucleus</location>
    </subcellularLocation>
</comment>
<evidence type="ECO:0000313" key="9">
    <source>
        <dbReference type="Proteomes" id="UP001391051"/>
    </source>
</evidence>
<feature type="coiled-coil region" evidence="6">
    <location>
        <begin position="162"/>
        <end position="189"/>
    </location>
</feature>
<dbReference type="RefSeq" id="XP_066697237.1">
    <property type="nucleotide sequence ID" value="XM_066844839.1"/>
</dbReference>
<keyword evidence="6" id="KW-0175">Coiled coil</keyword>
<dbReference type="InterPro" id="IPR018253">
    <property type="entry name" value="DnaJ_domain_CS"/>
</dbReference>
<feature type="domain" description="J" evidence="7">
    <location>
        <begin position="8"/>
        <end position="73"/>
    </location>
</feature>
<organism evidence="8 9">
    <name type="scientific">Apiospora aurea</name>
    <dbReference type="NCBI Taxonomy" id="335848"/>
    <lineage>
        <taxon>Eukaryota</taxon>
        <taxon>Fungi</taxon>
        <taxon>Dikarya</taxon>
        <taxon>Ascomycota</taxon>
        <taxon>Pezizomycotina</taxon>
        <taxon>Sordariomycetes</taxon>
        <taxon>Xylariomycetidae</taxon>
        <taxon>Amphisphaeriales</taxon>
        <taxon>Apiosporaceae</taxon>
        <taxon>Apiospora</taxon>
    </lineage>
</organism>
<dbReference type="PROSITE" id="PS50076">
    <property type="entry name" value="DNAJ_2"/>
    <property type="match status" value="1"/>
</dbReference>
<keyword evidence="3" id="KW-0963">Cytoplasm</keyword>
<dbReference type="Gene3D" id="1.10.287.110">
    <property type="entry name" value="DnaJ domain"/>
    <property type="match status" value="1"/>
</dbReference>
<dbReference type="InterPro" id="IPR001623">
    <property type="entry name" value="DnaJ_domain"/>
</dbReference>
<dbReference type="InterPro" id="IPR036869">
    <property type="entry name" value="J_dom_sf"/>
</dbReference>
<keyword evidence="5" id="KW-0539">Nucleus</keyword>
<dbReference type="Proteomes" id="UP001391051">
    <property type="component" value="Unassembled WGS sequence"/>
</dbReference>
<dbReference type="PANTHER" id="PTHR44313:SF1">
    <property type="entry name" value="DNAJ HOMOLOG SUBFAMILY C MEMBER 17"/>
    <property type="match status" value="1"/>
</dbReference>
<name>A0ABR1Q5A5_9PEZI</name>
<evidence type="ECO:0000256" key="6">
    <source>
        <dbReference type="SAM" id="Coils"/>
    </source>
</evidence>
<evidence type="ECO:0000259" key="7">
    <source>
        <dbReference type="PROSITE" id="PS50076"/>
    </source>
</evidence>
<sequence length="270" mass="31556">MSSATRFDYYAELRIEPTATSQEITAAYRRLALLRHPDRNPDDPTATASFQRLQEAYETLGDFDRKAAYDASRLYPGQQPAAFYQDGDHETFVDSIIERYFAGVQEAMARQRAAFEAATRLQQAETEAQRRREEEEERRTADRILREGRERFAAEQQRHAERQMRAEKRKEAEREVAALMAEQARQHADERAQQEHRWALHKAVTRPDKKKACLHSQFDGWVKHGHRRKPRCEECGEKRSMTTFGCPYCDITVCPMCRDKLVKAKRDSKE</sequence>
<reference evidence="8 9" key="1">
    <citation type="submission" date="2023-01" db="EMBL/GenBank/DDBJ databases">
        <title>Analysis of 21 Apiospora genomes using comparative genomics revels a genus with tremendous synthesis potential of carbohydrate active enzymes and secondary metabolites.</title>
        <authorList>
            <person name="Sorensen T."/>
        </authorList>
    </citation>
    <scope>NUCLEOTIDE SEQUENCE [LARGE SCALE GENOMIC DNA]</scope>
    <source>
        <strain evidence="8 9">CBS 24483</strain>
    </source>
</reference>
<dbReference type="PRINTS" id="PR00625">
    <property type="entry name" value="JDOMAIN"/>
</dbReference>
<accession>A0ABR1Q5A5</accession>
<dbReference type="PROSITE" id="PS00636">
    <property type="entry name" value="DNAJ_1"/>
    <property type="match status" value="1"/>
</dbReference>
<dbReference type="SUPFAM" id="SSF46565">
    <property type="entry name" value="Chaperone J-domain"/>
    <property type="match status" value="1"/>
</dbReference>